<dbReference type="EMBL" id="MNAD01000184">
    <property type="protein sequence ID" value="OJT15310.1"/>
    <property type="molecule type" value="Genomic_DNA"/>
</dbReference>
<organism evidence="2 3">
    <name type="scientific">Trametes pubescens</name>
    <name type="common">White-rot fungus</name>
    <dbReference type="NCBI Taxonomy" id="154538"/>
    <lineage>
        <taxon>Eukaryota</taxon>
        <taxon>Fungi</taxon>
        <taxon>Dikarya</taxon>
        <taxon>Basidiomycota</taxon>
        <taxon>Agaricomycotina</taxon>
        <taxon>Agaricomycetes</taxon>
        <taxon>Polyporales</taxon>
        <taxon>Polyporaceae</taxon>
        <taxon>Trametes</taxon>
    </lineage>
</organism>
<keyword evidence="3" id="KW-1185">Reference proteome</keyword>
<dbReference type="Proteomes" id="UP000184267">
    <property type="component" value="Unassembled WGS sequence"/>
</dbReference>
<gene>
    <name evidence="2" type="ORF">TRAPUB_8106</name>
</gene>
<feature type="compositionally biased region" description="Low complexity" evidence="1">
    <location>
        <begin position="201"/>
        <end position="223"/>
    </location>
</feature>
<feature type="region of interest" description="Disordered" evidence="1">
    <location>
        <begin position="61"/>
        <end position="81"/>
    </location>
</feature>
<evidence type="ECO:0000256" key="1">
    <source>
        <dbReference type="SAM" id="MobiDB-lite"/>
    </source>
</evidence>
<evidence type="ECO:0008006" key="4">
    <source>
        <dbReference type="Google" id="ProtNLM"/>
    </source>
</evidence>
<feature type="compositionally biased region" description="Low complexity" evidence="1">
    <location>
        <begin position="230"/>
        <end position="247"/>
    </location>
</feature>
<name>A0A1M2W6E6_TRAPU</name>
<dbReference type="AlphaFoldDB" id="A0A1M2W6E6"/>
<proteinExistence type="predicted"/>
<comment type="caution">
    <text evidence="2">The sequence shown here is derived from an EMBL/GenBank/DDBJ whole genome shotgun (WGS) entry which is preliminary data.</text>
</comment>
<evidence type="ECO:0000313" key="3">
    <source>
        <dbReference type="Proteomes" id="UP000184267"/>
    </source>
</evidence>
<reference evidence="2 3" key="1">
    <citation type="submission" date="2016-10" db="EMBL/GenBank/DDBJ databases">
        <title>Genome sequence of the basidiomycete white-rot fungus Trametes pubescens.</title>
        <authorList>
            <person name="Makela M.R."/>
            <person name="Granchi Z."/>
            <person name="Peng M."/>
            <person name="De Vries R.P."/>
            <person name="Grigoriev I."/>
            <person name="Riley R."/>
            <person name="Hilden K."/>
        </authorList>
    </citation>
    <scope>NUCLEOTIDE SEQUENCE [LARGE SCALE GENOMIC DNA]</scope>
    <source>
        <strain evidence="2 3">FBCC735</strain>
    </source>
</reference>
<dbReference type="STRING" id="154538.A0A1M2W6E6"/>
<evidence type="ECO:0000313" key="2">
    <source>
        <dbReference type="EMBL" id="OJT15310.1"/>
    </source>
</evidence>
<accession>A0A1M2W6E6</accession>
<protein>
    <recommendedName>
        <fullName evidence="4">Protein kinase domain-containing protein</fullName>
    </recommendedName>
</protein>
<feature type="region of interest" description="Disordered" evidence="1">
    <location>
        <begin position="181"/>
        <end position="253"/>
    </location>
</feature>
<sequence>MASNVMMQSSMYSETPHPIVRSKSYDFKRRVTCVTRTERPVKYYFTDFGISCRLPENVTDPRETPIMGGDRSVPEHQRPIGPQNPYRTDVYCLGNLFRTQFLQKYSGLEFLNELVGDMVKDDPQARPTITEACLRFKIDVRKTKAGRLRSRIVPQGEHAVAGFFRACRHIIRTAKFVATGRPALPSPESAVRRQPAPRGSKPPTSTSKTTDPTTSESTPPKSAASKKRTTATTAPTPTTASKSASAPEPNKTR</sequence>
<dbReference type="OrthoDB" id="2732257at2759"/>
<dbReference type="OMA" id="IMASNIM"/>